<dbReference type="AlphaFoldDB" id="A0A518EL29"/>
<reference evidence="1 2" key="1">
    <citation type="submission" date="2019-02" db="EMBL/GenBank/DDBJ databases">
        <title>Deep-cultivation of Planctomycetes and their phenomic and genomic characterization uncovers novel biology.</title>
        <authorList>
            <person name="Wiegand S."/>
            <person name="Jogler M."/>
            <person name="Boedeker C."/>
            <person name="Pinto D."/>
            <person name="Vollmers J."/>
            <person name="Rivas-Marin E."/>
            <person name="Kohn T."/>
            <person name="Peeters S.H."/>
            <person name="Heuer A."/>
            <person name="Rast P."/>
            <person name="Oberbeckmann S."/>
            <person name="Bunk B."/>
            <person name="Jeske O."/>
            <person name="Meyerdierks A."/>
            <person name="Storesund J.E."/>
            <person name="Kallscheuer N."/>
            <person name="Luecker S."/>
            <person name="Lage O.M."/>
            <person name="Pohl T."/>
            <person name="Merkel B.J."/>
            <person name="Hornburger P."/>
            <person name="Mueller R.-W."/>
            <person name="Bruemmer F."/>
            <person name="Labrenz M."/>
            <person name="Spormann A.M."/>
            <person name="Op den Camp H."/>
            <person name="Overmann J."/>
            <person name="Amann R."/>
            <person name="Jetten M.S.M."/>
            <person name="Mascher T."/>
            <person name="Medema M.H."/>
            <person name="Devos D.P."/>
            <person name="Kaster A.-K."/>
            <person name="Ovreas L."/>
            <person name="Rohde M."/>
            <person name="Galperin M.Y."/>
            <person name="Jogler C."/>
        </authorList>
    </citation>
    <scope>NUCLEOTIDE SEQUENCE [LARGE SCALE GENOMIC DNA]</scope>
    <source>
        <strain evidence="1 2">Poly30</strain>
    </source>
</reference>
<gene>
    <name evidence="1" type="ORF">Poly30_02830</name>
</gene>
<dbReference type="OrthoDB" id="263464at2"/>
<evidence type="ECO:0008006" key="3">
    <source>
        <dbReference type="Google" id="ProtNLM"/>
    </source>
</evidence>
<dbReference type="GO" id="GO:0006508">
    <property type="term" value="P:proteolysis"/>
    <property type="evidence" value="ECO:0007669"/>
    <property type="project" value="InterPro"/>
</dbReference>
<evidence type="ECO:0000313" key="1">
    <source>
        <dbReference type="EMBL" id="QDV04790.1"/>
    </source>
</evidence>
<dbReference type="EMBL" id="CP036434">
    <property type="protein sequence ID" value="QDV04790.1"/>
    <property type="molecule type" value="Genomic_DNA"/>
</dbReference>
<proteinExistence type="predicted"/>
<accession>A0A518EL29</accession>
<dbReference type="SUPFAM" id="SSF140990">
    <property type="entry name" value="FtsH protease domain-like"/>
    <property type="match status" value="1"/>
</dbReference>
<keyword evidence="2" id="KW-1185">Reference proteome</keyword>
<dbReference type="GO" id="GO:0004222">
    <property type="term" value="F:metalloendopeptidase activity"/>
    <property type="evidence" value="ECO:0007669"/>
    <property type="project" value="InterPro"/>
</dbReference>
<sequence length="156" mass="17385">MSVPDDEVLAWHEASHAVVAHVLGGRVRLVTLEQDEDALGGMTSIEWPAEMASDRAGFSARVALAGPLAEIERFGEVDPDDVRALAVWELDWSEVERSARTLHDDPVQRESLIRSWVREVRALLEDPHIEERIARVAEALDAHGTLDRDLFEDCLG</sequence>
<dbReference type="GO" id="GO:0004176">
    <property type="term" value="F:ATP-dependent peptidase activity"/>
    <property type="evidence" value="ECO:0007669"/>
    <property type="project" value="InterPro"/>
</dbReference>
<dbReference type="Proteomes" id="UP000320390">
    <property type="component" value="Chromosome"/>
</dbReference>
<dbReference type="InterPro" id="IPR037219">
    <property type="entry name" value="Peptidase_M41-like"/>
</dbReference>
<protein>
    <recommendedName>
        <fullName evidence="3">ATP-dependent zinc metalloprotease FtsH</fullName>
    </recommendedName>
</protein>
<name>A0A518EL29_9BACT</name>
<dbReference type="GO" id="GO:0005524">
    <property type="term" value="F:ATP binding"/>
    <property type="evidence" value="ECO:0007669"/>
    <property type="project" value="InterPro"/>
</dbReference>
<evidence type="ECO:0000313" key="2">
    <source>
        <dbReference type="Proteomes" id="UP000320390"/>
    </source>
</evidence>
<organism evidence="1 2">
    <name type="scientific">Saltatorellus ferox</name>
    <dbReference type="NCBI Taxonomy" id="2528018"/>
    <lineage>
        <taxon>Bacteria</taxon>
        <taxon>Pseudomonadati</taxon>
        <taxon>Planctomycetota</taxon>
        <taxon>Planctomycetia</taxon>
        <taxon>Planctomycetia incertae sedis</taxon>
        <taxon>Saltatorellus</taxon>
    </lineage>
</organism>
<dbReference type="Gene3D" id="1.20.58.760">
    <property type="entry name" value="Peptidase M41"/>
    <property type="match status" value="1"/>
</dbReference>
<dbReference type="RefSeq" id="WP_145194235.1">
    <property type="nucleotide sequence ID" value="NZ_CP036434.1"/>
</dbReference>